<organism evidence="1 2">
    <name type="scientific">Yoonia sediminilitoris</name>
    <dbReference type="NCBI Taxonomy" id="1286148"/>
    <lineage>
        <taxon>Bacteria</taxon>
        <taxon>Pseudomonadati</taxon>
        <taxon>Pseudomonadota</taxon>
        <taxon>Alphaproteobacteria</taxon>
        <taxon>Rhodobacterales</taxon>
        <taxon>Paracoccaceae</taxon>
        <taxon>Yoonia</taxon>
    </lineage>
</organism>
<comment type="caution">
    <text evidence="1">The sequence shown here is derived from an EMBL/GenBank/DDBJ whole genome shotgun (WGS) entry which is preliminary data.</text>
</comment>
<proteinExistence type="predicted"/>
<evidence type="ECO:0000313" key="1">
    <source>
        <dbReference type="EMBL" id="PUB19242.1"/>
    </source>
</evidence>
<keyword evidence="2" id="KW-1185">Reference proteome</keyword>
<sequence length="107" mass="12222">MEKIVGMTGLTSAHADPKLRRGSVSDGFLGTNLFTYPRFTTTHADVIDLPGHCHRRAIALELADQARRFRVISTHLSLSQLSLSQPLRIIQMRIVRQYLRRQYCWGT</sequence>
<accession>A0A2T6KRQ9</accession>
<dbReference type="RefSeq" id="WP_108384895.1">
    <property type="nucleotide sequence ID" value="NZ_QBUD01000001.1"/>
</dbReference>
<dbReference type="OrthoDB" id="9813425at2"/>
<gene>
    <name evidence="1" type="ORF">C8N45_101837</name>
</gene>
<protein>
    <submittedName>
        <fullName evidence="1">Uncharacterized protein</fullName>
    </submittedName>
</protein>
<evidence type="ECO:0000313" key="2">
    <source>
        <dbReference type="Proteomes" id="UP000244523"/>
    </source>
</evidence>
<dbReference type="AlphaFoldDB" id="A0A2T6KRQ9"/>
<dbReference type="Proteomes" id="UP000244523">
    <property type="component" value="Unassembled WGS sequence"/>
</dbReference>
<name>A0A2T6KRQ9_9RHOB</name>
<reference evidence="1 2" key="1">
    <citation type="submission" date="2018-04" db="EMBL/GenBank/DDBJ databases">
        <title>Genomic Encyclopedia of Archaeal and Bacterial Type Strains, Phase II (KMG-II): from individual species to whole genera.</title>
        <authorList>
            <person name="Goeker M."/>
        </authorList>
    </citation>
    <scope>NUCLEOTIDE SEQUENCE [LARGE SCALE GENOMIC DNA]</scope>
    <source>
        <strain evidence="1 2">DSM 29955</strain>
    </source>
</reference>
<dbReference type="EMBL" id="QBUD01000001">
    <property type="protein sequence ID" value="PUB19242.1"/>
    <property type="molecule type" value="Genomic_DNA"/>
</dbReference>